<gene>
    <name evidence="1" type="ORF">EV685_2417</name>
</gene>
<dbReference type="AlphaFoldDB" id="A0A4Q7LL20"/>
<sequence>MPACLSTVKPPLDAATALPRLASMVSRSKPLRSPAWRRLAVHIAWWAVLALALLPTLVRTVAHTGALTQAGQVLPMDLCGSLRVAGAAGAAGAAVAAPSPADTPAEGAAHATLDACAICVLAASVAAVPVPTEASRAAPAPLASDPLPALTPARPVSRLAASIARPRGPPLRA</sequence>
<evidence type="ECO:0000313" key="2">
    <source>
        <dbReference type="Proteomes" id="UP000293433"/>
    </source>
</evidence>
<evidence type="ECO:0000313" key="1">
    <source>
        <dbReference type="EMBL" id="RZS54931.1"/>
    </source>
</evidence>
<protein>
    <recommendedName>
        <fullName evidence="3">DUF2946 family protein</fullName>
    </recommendedName>
</protein>
<accession>A0A4Q7LL20</accession>
<keyword evidence="2" id="KW-1185">Reference proteome</keyword>
<dbReference type="Proteomes" id="UP000293433">
    <property type="component" value="Unassembled WGS sequence"/>
</dbReference>
<organism evidence="1 2">
    <name type="scientific">Sphaerotilus mobilis</name>
    <dbReference type="NCBI Taxonomy" id="47994"/>
    <lineage>
        <taxon>Bacteria</taxon>
        <taxon>Pseudomonadati</taxon>
        <taxon>Pseudomonadota</taxon>
        <taxon>Betaproteobacteria</taxon>
        <taxon>Burkholderiales</taxon>
        <taxon>Sphaerotilaceae</taxon>
        <taxon>Sphaerotilus</taxon>
    </lineage>
</organism>
<proteinExistence type="predicted"/>
<comment type="caution">
    <text evidence="1">The sequence shown here is derived from an EMBL/GenBank/DDBJ whole genome shotgun (WGS) entry which is preliminary data.</text>
</comment>
<dbReference type="EMBL" id="SGWV01000009">
    <property type="protein sequence ID" value="RZS54931.1"/>
    <property type="molecule type" value="Genomic_DNA"/>
</dbReference>
<reference evidence="1 2" key="1">
    <citation type="submission" date="2019-02" db="EMBL/GenBank/DDBJ databases">
        <title>Genomic Encyclopedia of Type Strains, Phase IV (KMG-IV): sequencing the most valuable type-strain genomes for metagenomic binning, comparative biology and taxonomic classification.</title>
        <authorList>
            <person name="Goeker M."/>
        </authorList>
    </citation>
    <scope>NUCLEOTIDE SEQUENCE [LARGE SCALE GENOMIC DNA]</scope>
    <source>
        <strain evidence="1 2">DSM 10617</strain>
    </source>
</reference>
<name>A0A4Q7LL20_9BURK</name>
<evidence type="ECO:0008006" key="3">
    <source>
        <dbReference type="Google" id="ProtNLM"/>
    </source>
</evidence>